<feature type="transmembrane region" description="Helical" evidence="1">
    <location>
        <begin position="69"/>
        <end position="91"/>
    </location>
</feature>
<keyword evidence="1" id="KW-0472">Membrane</keyword>
<dbReference type="OrthoDB" id="9965238at2"/>
<keyword evidence="3" id="KW-1185">Reference proteome</keyword>
<proteinExistence type="predicted"/>
<accession>A0A1I2KE99</accession>
<feature type="transmembrane region" description="Helical" evidence="1">
    <location>
        <begin position="34"/>
        <end position="57"/>
    </location>
</feature>
<evidence type="ECO:0000313" key="2">
    <source>
        <dbReference type="EMBL" id="SFF64629.1"/>
    </source>
</evidence>
<keyword evidence="1" id="KW-1133">Transmembrane helix</keyword>
<dbReference type="EMBL" id="FOOG01000004">
    <property type="protein sequence ID" value="SFF64629.1"/>
    <property type="molecule type" value="Genomic_DNA"/>
</dbReference>
<evidence type="ECO:0000256" key="1">
    <source>
        <dbReference type="SAM" id="Phobius"/>
    </source>
</evidence>
<gene>
    <name evidence="2" type="ORF">SAMN05216353_10461</name>
</gene>
<name>A0A1I2KE99_9BACI</name>
<dbReference type="RefSeq" id="WP_089750348.1">
    <property type="nucleotide sequence ID" value="NZ_FOOG01000004.1"/>
</dbReference>
<evidence type="ECO:0000313" key="3">
    <source>
        <dbReference type="Proteomes" id="UP000198897"/>
    </source>
</evidence>
<sequence>MLKKSSGISILISGVSLGLALILVLFYSQPNLPTFAIFLFTLVTGLIGMIFGIVGLIKDKGMLKLLSTVSVLVGLGYLVFLAVFIVTGDIFGT</sequence>
<keyword evidence="1" id="KW-0812">Transmembrane</keyword>
<dbReference type="Proteomes" id="UP000198897">
    <property type="component" value="Unassembled WGS sequence"/>
</dbReference>
<dbReference type="AlphaFoldDB" id="A0A1I2KE99"/>
<organism evidence="2 3">
    <name type="scientific">Halobacillus alkaliphilus</name>
    <dbReference type="NCBI Taxonomy" id="396056"/>
    <lineage>
        <taxon>Bacteria</taxon>
        <taxon>Bacillati</taxon>
        <taxon>Bacillota</taxon>
        <taxon>Bacilli</taxon>
        <taxon>Bacillales</taxon>
        <taxon>Bacillaceae</taxon>
        <taxon>Halobacillus</taxon>
    </lineage>
</organism>
<feature type="transmembrane region" description="Helical" evidence="1">
    <location>
        <begin position="7"/>
        <end position="28"/>
    </location>
</feature>
<protein>
    <submittedName>
        <fullName evidence="2">Uncharacterized protein</fullName>
    </submittedName>
</protein>
<reference evidence="3" key="1">
    <citation type="submission" date="2016-10" db="EMBL/GenBank/DDBJ databases">
        <authorList>
            <person name="Varghese N."/>
            <person name="Submissions S."/>
        </authorList>
    </citation>
    <scope>NUCLEOTIDE SEQUENCE [LARGE SCALE GENOMIC DNA]</scope>
    <source>
        <strain evidence="3">FP5</strain>
    </source>
</reference>